<dbReference type="AlphaFoldDB" id="A0A073K8C2"/>
<dbReference type="GO" id="GO:0031956">
    <property type="term" value="F:medium-chain fatty acid-CoA ligase activity"/>
    <property type="evidence" value="ECO:0007669"/>
    <property type="project" value="TreeGrafter"/>
</dbReference>
<dbReference type="OrthoDB" id="9765680at2"/>
<proteinExistence type="inferred from homology"/>
<dbReference type="InterPro" id="IPR045851">
    <property type="entry name" value="AMP-bd_C_sf"/>
</dbReference>
<dbReference type="PANTHER" id="PTHR43201">
    <property type="entry name" value="ACYL-COA SYNTHETASE"/>
    <property type="match status" value="1"/>
</dbReference>
<dbReference type="Proteomes" id="UP000027778">
    <property type="component" value="Unassembled WGS sequence"/>
</dbReference>
<evidence type="ECO:0000259" key="3">
    <source>
        <dbReference type="Pfam" id="PF00501"/>
    </source>
</evidence>
<dbReference type="InterPro" id="IPR025110">
    <property type="entry name" value="AMP-bd_C"/>
</dbReference>
<accession>A0A073K8C2</accession>
<dbReference type="PROSITE" id="PS00455">
    <property type="entry name" value="AMP_BINDING"/>
    <property type="match status" value="1"/>
</dbReference>
<dbReference type="InterPro" id="IPR042099">
    <property type="entry name" value="ANL_N_sf"/>
</dbReference>
<dbReference type="CDD" id="cd04433">
    <property type="entry name" value="AFD_class_I"/>
    <property type="match status" value="1"/>
</dbReference>
<comment type="caution">
    <text evidence="5">The sequence shown here is derived from an EMBL/GenBank/DDBJ whole genome shotgun (WGS) entry which is preliminary data.</text>
</comment>
<evidence type="ECO:0000313" key="6">
    <source>
        <dbReference type="Proteomes" id="UP000027778"/>
    </source>
</evidence>
<evidence type="ECO:0000256" key="2">
    <source>
        <dbReference type="ARBA" id="ARBA00022598"/>
    </source>
</evidence>
<dbReference type="RefSeq" id="WP_033675523.1">
    <property type="nucleotide sequence ID" value="NZ_JOTM01000015.1"/>
</dbReference>
<dbReference type="eggNOG" id="COG0318">
    <property type="taxonomic scope" value="Bacteria"/>
</dbReference>
<dbReference type="GO" id="GO:0006631">
    <property type="term" value="P:fatty acid metabolic process"/>
    <property type="evidence" value="ECO:0007669"/>
    <property type="project" value="TreeGrafter"/>
</dbReference>
<evidence type="ECO:0000256" key="1">
    <source>
        <dbReference type="ARBA" id="ARBA00006432"/>
    </source>
</evidence>
<sequence>MRIHSYFYEQAKKHPNRVALSIQHNSWTYNELAKCVSERALALMQDGAIPGQIFIIKLENCMEWIRDALAISKIGGILMPVHPDVTEIEWEDIISRTKPNWIITCEETLCQTMEQNNIQFPFRHVSKADELYFFGYTSGSTGTPKGFVKSHRSWICSFEGWSKAFSLTESDRVVVPLHLSYSAQLYPALHALAIGAEVTLLSKFTPEAFFKAKASCASITPALIEPLIRYTKQKRNVQETIPGCVISVGTKLLPIQRQKFEECFSKSSLYEYYGSSEMGYASLLTPENARTAPETVGVPFPDVEIAFFNEKKERIATNPENFGKLFVRSDQAFEGYIEIEEQTNNTFIEDWVTSHDIGFQREDGKIVLVGRDRDVIKAAGSFVYAGEIEDVLLGITGITEAVVFSEKDEKRGEIIWAVIVKEFSRELVDIQKECRQKLISYKQPRNWTVLRQLPKKPNGKVDKMKLKAELLSNKLCNM</sequence>
<dbReference type="Pfam" id="PF00501">
    <property type="entry name" value="AMP-binding"/>
    <property type="match status" value="1"/>
</dbReference>
<feature type="domain" description="AMP-dependent synthetase/ligase" evidence="3">
    <location>
        <begin position="7"/>
        <end position="336"/>
    </location>
</feature>
<organism evidence="5 6">
    <name type="scientific">Bacillus gaemokensis</name>
    <dbReference type="NCBI Taxonomy" id="574375"/>
    <lineage>
        <taxon>Bacteria</taxon>
        <taxon>Bacillati</taxon>
        <taxon>Bacillota</taxon>
        <taxon>Bacilli</taxon>
        <taxon>Bacillales</taxon>
        <taxon>Bacillaceae</taxon>
        <taxon>Bacillus</taxon>
        <taxon>Bacillus cereus group</taxon>
    </lineage>
</organism>
<evidence type="ECO:0000313" key="5">
    <source>
        <dbReference type="EMBL" id="KEK23529.1"/>
    </source>
</evidence>
<dbReference type="PANTHER" id="PTHR43201:SF5">
    <property type="entry name" value="MEDIUM-CHAIN ACYL-COA LIGASE ACSF2, MITOCHONDRIAL"/>
    <property type="match status" value="1"/>
</dbReference>
<dbReference type="EMBL" id="JOTM01000015">
    <property type="protein sequence ID" value="KEK23529.1"/>
    <property type="molecule type" value="Genomic_DNA"/>
</dbReference>
<feature type="domain" description="AMP-binding enzyme C-terminal" evidence="4">
    <location>
        <begin position="387"/>
        <end position="460"/>
    </location>
</feature>
<protein>
    <submittedName>
        <fullName evidence="5">AMP-dependent synthetase</fullName>
    </submittedName>
</protein>
<dbReference type="InterPro" id="IPR000873">
    <property type="entry name" value="AMP-dep_synth/lig_dom"/>
</dbReference>
<dbReference type="Gene3D" id="3.40.50.12780">
    <property type="entry name" value="N-terminal domain of ligase-like"/>
    <property type="match status" value="1"/>
</dbReference>
<comment type="similarity">
    <text evidence="1">Belongs to the ATP-dependent AMP-binding enzyme family.</text>
</comment>
<keyword evidence="2" id="KW-0436">Ligase</keyword>
<dbReference type="Pfam" id="PF13193">
    <property type="entry name" value="AMP-binding_C"/>
    <property type="match status" value="1"/>
</dbReference>
<name>A0A073K8C2_9BACI</name>
<gene>
    <name evidence="5" type="ORF">BAGA_08575</name>
</gene>
<keyword evidence="6" id="KW-1185">Reference proteome</keyword>
<reference evidence="5 6" key="1">
    <citation type="submission" date="2014-06" db="EMBL/GenBank/DDBJ databases">
        <title>Draft genome sequence of Bacillus gaemokensis JCM 15801 (MCCC 1A00707).</title>
        <authorList>
            <person name="Lai Q."/>
            <person name="Liu Y."/>
            <person name="Shao Z."/>
        </authorList>
    </citation>
    <scope>NUCLEOTIDE SEQUENCE [LARGE SCALE GENOMIC DNA]</scope>
    <source>
        <strain evidence="5 6">JCM 15801</strain>
    </source>
</reference>
<evidence type="ECO:0000259" key="4">
    <source>
        <dbReference type="Pfam" id="PF13193"/>
    </source>
</evidence>
<dbReference type="SUPFAM" id="SSF56801">
    <property type="entry name" value="Acetyl-CoA synthetase-like"/>
    <property type="match status" value="1"/>
</dbReference>
<dbReference type="InterPro" id="IPR020845">
    <property type="entry name" value="AMP-binding_CS"/>
</dbReference>
<dbReference type="STRING" id="574375.AZF08_15165"/>
<dbReference type="Gene3D" id="3.30.300.30">
    <property type="match status" value="1"/>
</dbReference>